<evidence type="ECO:0000313" key="1">
    <source>
        <dbReference type="EMBL" id="VDR39278.1"/>
    </source>
</evidence>
<reference evidence="1 2" key="1">
    <citation type="submission" date="2018-12" db="EMBL/GenBank/DDBJ databases">
        <authorList>
            <consortium name="Pathogen Informatics"/>
        </authorList>
    </citation>
    <scope>NUCLEOTIDE SEQUENCE [LARGE SCALE GENOMIC DNA]</scope>
    <source>
        <strain evidence="1 2">NCTC10741</strain>
    </source>
</reference>
<dbReference type="EMBL" id="LR131273">
    <property type="protein sequence ID" value="VDR39278.1"/>
    <property type="molecule type" value="Genomic_DNA"/>
</dbReference>
<protein>
    <submittedName>
        <fullName evidence="1">Uncharacterized protein conserved in bacteria</fullName>
    </submittedName>
</protein>
<name>A0A3P8KGQ0_TSUPA</name>
<gene>
    <name evidence="1" type="ORF">NCTC10741_02417</name>
</gene>
<dbReference type="Proteomes" id="UP000271626">
    <property type="component" value="Chromosome"/>
</dbReference>
<sequence length="204" mass="21941">MSPGAGTGPGDAKAGVEVLGFTTLGEWESWLEEHHGTAREAWLRIARRNSAVPGLTIEDALDGALCFGWIDGQRKSNDADSFLQRYSPRRSTSAWSRINVEKFETLAAAGRVRPAGYAQRDAARADGRWDAAYESQRTAETPPDLAAALAENPGAAAAFAAMSRSDRYAVILPLLKARTPQRRAELIVRAVADLHASGIPVQDA</sequence>
<dbReference type="RefSeq" id="WP_126196395.1">
    <property type="nucleotide sequence ID" value="NZ_CP085954.1"/>
</dbReference>
<proteinExistence type="predicted"/>
<dbReference type="Pfam" id="PF13376">
    <property type="entry name" value="OmdA"/>
    <property type="match status" value="1"/>
</dbReference>
<organism evidence="1 2">
    <name type="scientific">Tsukamurella paurometabola</name>
    <name type="common">Corynebacterium paurometabolum</name>
    <dbReference type="NCBI Taxonomy" id="2061"/>
    <lineage>
        <taxon>Bacteria</taxon>
        <taxon>Bacillati</taxon>
        <taxon>Actinomycetota</taxon>
        <taxon>Actinomycetes</taxon>
        <taxon>Mycobacteriales</taxon>
        <taxon>Tsukamurellaceae</taxon>
        <taxon>Tsukamurella</taxon>
    </lineage>
</organism>
<accession>A0A3P8KGQ0</accession>
<dbReference type="AlphaFoldDB" id="A0A3P8KGQ0"/>
<dbReference type="OrthoDB" id="9796999at2"/>
<evidence type="ECO:0000313" key="2">
    <source>
        <dbReference type="Proteomes" id="UP000271626"/>
    </source>
</evidence>